<gene>
    <name evidence="2" type="ORF">GBAR_LOCUS19984</name>
</gene>
<feature type="non-terminal residue" evidence="2">
    <location>
        <position position="1"/>
    </location>
</feature>
<dbReference type="EMBL" id="CASHTH010002818">
    <property type="protein sequence ID" value="CAI8035673.1"/>
    <property type="molecule type" value="Genomic_DNA"/>
</dbReference>
<organism evidence="2 3">
    <name type="scientific">Geodia barretti</name>
    <name type="common">Barrett's horny sponge</name>
    <dbReference type="NCBI Taxonomy" id="519541"/>
    <lineage>
        <taxon>Eukaryota</taxon>
        <taxon>Metazoa</taxon>
        <taxon>Porifera</taxon>
        <taxon>Demospongiae</taxon>
        <taxon>Heteroscleromorpha</taxon>
        <taxon>Tetractinellida</taxon>
        <taxon>Astrophorina</taxon>
        <taxon>Geodiidae</taxon>
        <taxon>Geodia</taxon>
    </lineage>
</organism>
<name>A0AA35SUN0_GEOBA</name>
<evidence type="ECO:0000313" key="2">
    <source>
        <dbReference type="EMBL" id="CAI8035673.1"/>
    </source>
</evidence>
<keyword evidence="3" id="KW-1185">Reference proteome</keyword>
<comment type="caution">
    <text evidence="2">The sequence shown here is derived from an EMBL/GenBank/DDBJ whole genome shotgun (WGS) entry which is preliminary data.</text>
</comment>
<dbReference type="AlphaFoldDB" id="A0AA35SUN0"/>
<evidence type="ECO:0000256" key="1">
    <source>
        <dbReference type="SAM" id="MobiDB-lite"/>
    </source>
</evidence>
<evidence type="ECO:0000313" key="3">
    <source>
        <dbReference type="Proteomes" id="UP001174909"/>
    </source>
</evidence>
<proteinExistence type="predicted"/>
<sequence length="456" mass="51728">MASPRPSPHGKKYMMFTRNNVQRAVRNVRDTYYLGLYLGVPDWRLKEIKSQFRGDEGRQVEKYVTYFMDHDPLASWRRVIVVLDQMKQFGGKEAADKIRHLAESVTDPTLTINNLRHVTSSVQDWHRLGDYYYGLGVPSPVLDEIRKDAALTEEEKKTKVLLYFLHNVPMASWERVAGALYYREEERALQAVKEFLPVSPEASLTPESLSTVLDIMSDALWREFGRYANIPDSELDRIEAQCTSDRECKQALILSFISSHPAPSWTLVAWALYMTEQDEDDGSCLRALDHLQQLFPTGAVDFLGWLTLPSTCTLYSRAGRFRSKQIYEQEMKRGHIELDLDKMLLFGTAGSGKTCSLAALLGVDPPTIRHSTPVMKRPIEVVFVDVDGKKQWKKRTLDQLPDSIAEVIRSRMLRQQSVAQSSGAPASLASSLPTPQPASQLSQLQGRRVAPRLKQP</sequence>
<accession>A0AA35SUN0</accession>
<reference evidence="2" key="1">
    <citation type="submission" date="2023-03" db="EMBL/GenBank/DDBJ databases">
        <authorList>
            <person name="Steffen K."/>
            <person name="Cardenas P."/>
        </authorList>
    </citation>
    <scope>NUCLEOTIDE SEQUENCE</scope>
</reference>
<dbReference type="SUPFAM" id="SSF47986">
    <property type="entry name" value="DEATH domain"/>
    <property type="match status" value="1"/>
</dbReference>
<feature type="compositionally biased region" description="Low complexity" evidence="1">
    <location>
        <begin position="419"/>
        <end position="445"/>
    </location>
</feature>
<feature type="region of interest" description="Disordered" evidence="1">
    <location>
        <begin position="416"/>
        <end position="456"/>
    </location>
</feature>
<dbReference type="InterPro" id="IPR011029">
    <property type="entry name" value="DEATH-like_dom_sf"/>
</dbReference>
<protein>
    <submittedName>
        <fullName evidence="2">Uncharacterized protein</fullName>
    </submittedName>
</protein>
<dbReference type="Proteomes" id="UP001174909">
    <property type="component" value="Unassembled WGS sequence"/>
</dbReference>